<dbReference type="Pfam" id="PF07690">
    <property type="entry name" value="MFS_1"/>
    <property type="match status" value="1"/>
</dbReference>
<keyword evidence="9" id="KW-1185">Reference proteome</keyword>
<feature type="domain" description="Major facilitator superfamily (MFS) profile" evidence="7">
    <location>
        <begin position="30"/>
        <end position="469"/>
    </location>
</feature>
<evidence type="ECO:0000313" key="9">
    <source>
        <dbReference type="Proteomes" id="UP000179734"/>
    </source>
</evidence>
<feature type="transmembrane region" description="Helical" evidence="6">
    <location>
        <begin position="445"/>
        <end position="463"/>
    </location>
</feature>
<proteinExistence type="predicted"/>
<name>A0A1S1NG82_9MYCO</name>
<feature type="transmembrane region" description="Helical" evidence="6">
    <location>
        <begin position="183"/>
        <end position="205"/>
    </location>
</feature>
<feature type="transmembrane region" description="Helical" evidence="6">
    <location>
        <begin position="371"/>
        <end position="392"/>
    </location>
</feature>
<dbReference type="Gene3D" id="1.20.1720.10">
    <property type="entry name" value="Multidrug resistance protein D"/>
    <property type="match status" value="1"/>
</dbReference>
<feature type="transmembrane region" description="Helical" evidence="6">
    <location>
        <begin position="64"/>
        <end position="83"/>
    </location>
</feature>
<dbReference type="PROSITE" id="PS50850">
    <property type="entry name" value="MFS"/>
    <property type="match status" value="1"/>
</dbReference>
<evidence type="ECO:0000259" key="7">
    <source>
        <dbReference type="PROSITE" id="PS50850"/>
    </source>
</evidence>
<keyword evidence="4 6" id="KW-1133">Transmembrane helix</keyword>
<dbReference type="PANTHER" id="PTHR23501:SF154">
    <property type="entry name" value="MULTIDRUG-EFFLUX TRANSPORTER RV1634-RELATED"/>
    <property type="match status" value="1"/>
</dbReference>
<feature type="transmembrane region" description="Helical" evidence="6">
    <location>
        <begin position="308"/>
        <end position="329"/>
    </location>
</feature>
<keyword evidence="2" id="KW-0813">Transport</keyword>
<feature type="transmembrane region" description="Helical" evidence="6">
    <location>
        <begin position="153"/>
        <end position="177"/>
    </location>
</feature>
<dbReference type="RefSeq" id="WP_071028301.1">
    <property type="nucleotide sequence ID" value="NZ_MLQM01000109.1"/>
</dbReference>
<feature type="transmembrane region" description="Helical" evidence="6">
    <location>
        <begin position="95"/>
        <end position="114"/>
    </location>
</feature>
<gene>
    <name evidence="8" type="ORF">BKN37_17945</name>
</gene>
<feature type="transmembrane region" description="Helical" evidence="6">
    <location>
        <begin position="27"/>
        <end position="44"/>
    </location>
</feature>
<feature type="transmembrane region" description="Helical" evidence="6">
    <location>
        <begin position="217"/>
        <end position="235"/>
    </location>
</feature>
<sequence>MVHLTEAAASDPIGTTGSWRELLGPRYLGTAAVLAGGVVLYATNEFLTISLLPSTIADIGGERLYAWVTTLYLVGSVVAAAAVNSVLVRIGARSSYLLGLTVFGAGSLVCALAPKMEILLTGRLLQGVGGGLLAGLGYALINAVLPSALWTRASALVSAMWGVGTLVGPAVGGFFAQWGLWRWTFSALAMLTVAMAVAVSVVLPAGRDEHPGEPIRMPVRSLLILGAAALAVSAAELPHSFIAAAGLLAFGGLLVWAFVVVDRRAPVAVLPPSIFHPGREKWIYLTLGLLMAATKANLYVPLLGQRLAHLLPLAAGFLGAALSIGWTVSEFVSASLNRRRVIANLVAAAPLMVAGGLAVAAVTHLGHHSPVAVAAIWALALFTVGAGVGAAWPHLSAWAMGCVDDPAEGGTAAAAISTVQLISGAFGAGVAGVVVNMADGGDASAARWLFAVFAVLATVGVLASSRASRGQATAAPMEALSVPRA</sequence>
<dbReference type="AlphaFoldDB" id="A0A1S1NG82"/>
<comment type="subcellular location">
    <subcellularLocation>
        <location evidence="1">Cell membrane</location>
        <topology evidence="1">Multi-pass membrane protein</topology>
    </subcellularLocation>
</comment>
<evidence type="ECO:0000256" key="6">
    <source>
        <dbReference type="SAM" id="Phobius"/>
    </source>
</evidence>
<feature type="transmembrane region" description="Helical" evidence="6">
    <location>
        <begin position="282"/>
        <end position="302"/>
    </location>
</feature>
<dbReference type="PANTHER" id="PTHR23501">
    <property type="entry name" value="MAJOR FACILITATOR SUPERFAMILY"/>
    <property type="match status" value="1"/>
</dbReference>
<dbReference type="GO" id="GO:0005886">
    <property type="term" value="C:plasma membrane"/>
    <property type="evidence" value="ECO:0007669"/>
    <property type="project" value="UniProtKB-SubCell"/>
</dbReference>
<feature type="transmembrane region" description="Helical" evidence="6">
    <location>
        <begin position="120"/>
        <end position="141"/>
    </location>
</feature>
<evidence type="ECO:0000256" key="5">
    <source>
        <dbReference type="ARBA" id="ARBA00023136"/>
    </source>
</evidence>
<dbReference type="GO" id="GO:0022857">
    <property type="term" value="F:transmembrane transporter activity"/>
    <property type="evidence" value="ECO:0007669"/>
    <property type="project" value="InterPro"/>
</dbReference>
<dbReference type="InterPro" id="IPR011701">
    <property type="entry name" value="MFS"/>
</dbReference>
<keyword evidence="5 6" id="KW-0472">Membrane</keyword>
<feature type="transmembrane region" description="Helical" evidence="6">
    <location>
        <begin position="341"/>
        <end position="365"/>
    </location>
</feature>
<dbReference type="EMBL" id="MLQM01000109">
    <property type="protein sequence ID" value="OHV00479.1"/>
    <property type="molecule type" value="Genomic_DNA"/>
</dbReference>
<evidence type="ECO:0000313" key="8">
    <source>
        <dbReference type="EMBL" id="OHV00479.1"/>
    </source>
</evidence>
<keyword evidence="3 6" id="KW-0812">Transmembrane</keyword>
<evidence type="ECO:0000256" key="4">
    <source>
        <dbReference type="ARBA" id="ARBA00022989"/>
    </source>
</evidence>
<evidence type="ECO:0000256" key="3">
    <source>
        <dbReference type="ARBA" id="ARBA00022692"/>
    </source>
</evidence>
<evidence type="ECO:0000256" key="1">
    <source>
        <dbReference type="ARBA" id="ARBA00004651"/>
    </source>
</evidence>
<feature type="transmembrane region" description="Helical" evidence="6">
    <location>
        <begin position="241"/>
        <end position="261"/>
    </location>
</feature>
<dbReference type="Proteomes" id="UP000179734">
    <property type="component" value="Unassembled WGS sequence"/>
</dbReference>
<dbReference type="InterPro" id="IPR036259">
    <property type="entry name" value="MFS_trans_sf"/>
</dbReference>
<evidence type="ECO:0000256" key="2">
    <source>
        <dbReference type="ARBA" id="ARBA00022448"/>
    </source>
</evidence>
<dbReference type="InterPro" id="IPR020846">
    <property type="entry name" value="MFS_dom"/>
</dbReference>
<accession>A0A1S1NG82</accession>
<dbReference type="Gene3D" id="1.20.1250.20">
    <property type="entry name" value="MFS general substrate transporter like domains"/>
    <property type="match status" value="1"/>
</dbReference>
<protein>
    <submittedName>
        <fullName evidence="8">MFS transporter</fullName>
    </submittedName>
</protein>
<reference evidence="8 9" key="1">
    <citation type="submission" date="2016-10" db="EMBL/GenBank/DDBJ databases">
        <title>Genome sequence of Mycobacterium talmonii.</title>
        <authorList>
            <person name="Greninger A.L."/>
            <person name="Elliott B."/>
            <person name="Vasireddy S."/>
            <person name="Vasireddy R."/>
        </authorList>
    </citation>
    <scope>NUCLEOTIDE SEQUENCE [LARGE SCALE GENOMIC DNA]</scope>
    <source>
        <strain evidence="9">NE-TNMC-100812</strain>
    </source>
</reference>
<organism evidence="8 9">
    <name type="scientific">Mycobacterium talmoniae</name>
    <dbReference type="NCBI Taxonomy" id="1858794"/>
    <lineage>
        <taxon>Bacteria</taxon>
        <taxon>Bacillati</taxon>
        <taxon>Actinomycetota</taxon>
        <taxon>Actinomycetes</taxon>
        <taxon>Mycobacteriales</taxon>
        <taxon>Mycobacteriaceae</taxon>
        <taxon>Mycobacterium</taxon>
    </lineage>
</organism>
<dbReference type="SUPFAM" id="SSF103473">
    <property type="entry name" value="MFS general substrate transporter"/>
    <property type="match status" value="1"/>
</dbReference>
<comment type="caution">
    <text evidence="8">The sequence shown here is derived from an EMBL/GenBank/DDBJ whole genome shotgun (WGS) entry which is preliminary data.</text>
</comment>
<feature type="transmembrane region" description="Helical" evidence="6">
    <location>
        <begin position="412"/>
        <end position="433"/>
    </location>
</feature>